<gene>
    <name evidence="2" type="ORF">ACFL6M_06775</name>
</gene>
<protein>
    <submittedName>
        <fullName evidence="2">FlgD immunoglobulin-like domain containing protein</fullName>
    </submittedName>
</protein>
<feature type="non-terminal residue" evidence="2">
    <location>
        <position position="1"/>
    </location>
</feature>
<reference evidence="2 3" key="1">
    <citation type="submission" date="2024-09" db="EMBL/GenBank/DDBJ databases">
        <authorList>
            <person name="D'Angelo T."/>
        </authorList>
    </citation>
    <scope>NUCLEOTIDE SEQUENCE [LARGE SCALE GENOMIC DNA]</scope>
    <source>
        <strain evidence="2">SAG AM-320-E07</strain>
    </source>
</reference>
<comment type="caution">
    <text evidence="2">The sequence shown here is derived from an EMBL/GenBank/DDBJ whole genome shotgun (WGS) entry which is preliminary data.</text>
</comment>
<dbReference type="Gene3D" id="2.60.40.4070">
    <property type="match status" value="1"/>
</dbReference>
<dbReference type="EMBL" id="JBHPKH010000114">
    <property type="protein sequence ID" value="MFC1573286.1"/>
    <property type="molecule type" value="Genomic_DNA"/>
</dbReference>
<evidence type="ECO:0000313" key="2">
    <source>
        <dbReference type="EMBL" id="MFC1573286.1"/>
    </source>
</evidence>
<keyword evidence="3" id="KW-1185">Reference proteome</keyword>
<evidence type="ECO:0000259" key="1">
    <source>
        <dbReference type="Pfam" id="PF13860"/>
    </source>
</evidence>
<proteinExistence type="predicted"/>
<dbReference type="Proteomes" id="UP001593833">
    <property type="component" value="Unassembled WGS sequence"/>
</dbReference>
<evidence type="ECO:0000313" key="3">
    <source>
        <dbReference type="Proteomes" id="UP001593833"/>
    </source>
</evidence>
<dbReference type="InterPro" id="IPR025965">
    <property type="entry name" value="FlgD/Vpr_Ig-like"/>
</dbReference>
<dbReference type="InterPro" id="IPR026444">
    <property type="entry name" value="Secre_tail"/>
</dbReference>
<accession>A0ABV6YMB2</accession>
<dbReference type="Pfam" id="PF13860">
    <property type="entry name" value="FlgD_ig"/>
    <property type="match status" value="1"/>
</dbReference>
<organism evidence="2 3">
    <name type="scientific">Eiseniibacteriota bacterium</name>
    <dbReference type="NCBI Taxonomy" id="2212470"/>
    <lineage>
        <taxon>Bacteria</taxon>
        <taxon>Candidatus Eiseniibacteriota</taxon>
    </lineage>
</organism>
<dbReference type="NCBIfam" id="TIGR04183">
    <property type="entry name" value="Por_Secre_tail"/>
    <property type="match status" value="1"/>
</dbReference>
<sequence length="299" mass="32317">TFTPSLEIADNDDSSAGYVLFEFLRDAEITTSLVNVGAHLWFDSLEDYKMIVREHGSAAEIFTTVLFAANGLVYVYDEGGSAGVFGPYETGRVYPVRLIYNMDVGTYSVRLDDVLVLADQPHGVVGRGVGSVGFGCAFDADYDGRFYLDNVWVSDGAPPGRRACCVGPVCERAIPGDCAYNAGEFHAGLNWCEPNPCVSAVEDPAEDRSTVLLQSIPNPFRNETVLRYHLARPGRIRIDVLDLSGRLVCELFSGNGPVGGSAVTWDGRDHAGRRVAPGVYFGRVTSSSGEVSRSVIVLE</sequence>
<feature type="domain" description="FlgD/Vpr Ig-like" evidence="1">
    <location>
        <begin position="237"/>
        <end position="289"/>
    </location>
</feature>
<name>A0ABV6YMB2_UNCEI</name>